<gene>
    <name evidence="6" type="ORF">K461DRAFT_137543</name>
</gene>
<dbReference type="InterPro" id="IPR050327">
    <property type="entry name" value="Proton-linked_MCT"/>
</dbReference>
<feature type="compositionally biased region" description="Basic and acidic residues" evidence="3">
    <location>
        <begin position="31"/>
        <end position="49"/>
    </location>
</feature>
<dbReference type="CDD" id="cd17352">
    <property type="entry name" value="MFS_MCT_SLC16"/>
    <property type="match status" value="1"/>
</dbReference>
<reference evidence="6" key="1">
    <citation type="journal article" date="2020" name="Stud. Mycol.">
        <title>101 Dothideomycetes genomes: a test case for predicting lifestyles and emergence of pathogens.</title>
        <authorList>
            <person name="Haridas S."/>
            <person name="Albert R."/>
            <person name="Binder M."/>
            <person name="Bloem J."/>
            <person name="Labutti K."/>
            <person name="Salamov A."/>
            <person name="Andreopoulos B."/>
            <person name="Baker S."/>
            <person name="Barry K."/>
            <person name="Bills G."/>
            <person name="Bluhm B."/>
            <person name="Cannon C."/>
            <person name="Castanera R."/>
            <person name="Culley D."/>
            <person name="Daum C."/>
            <person name="Ezra D."/>
            <person name="Gonzalez J."/>
            <person name="Henrissat B."/>
            <person name="Kuo A."/>
            <person name="Liang C."/>
            <person name="Lipzen A."/>
            <person name="Lutzoni F."/>
            <person name="Magnuson J."/>
            <person name="Mondo S."/>
            <person name="Nolan M."/>
            <person name="Ohm R."/>
            <person name="Pangilinan J."/>
            <person name="Park H.-J."/>
            <person name="Ramirez L."/>
            <person name="Alfaro M."/>
            <person name="Sun H."/>
            <person name="Tritt A."/>
            <person name="Yoshinaga Y."/>
            <person name="Zwiers L.-H."/>
            <person name="Turgeon B."/>
            <person name="Goodwin S."/>
            <person name="Spatafora J."/>
            <person name="Crous P."/>
            <person name="Grigoriev I."/>
        </authorList>
    </citation>
    <scope>NUCLEOTIDE SEQUENCE</scope>
    <source>
        <strain evidence="6">CBS 260.36</strain>
    </source>
</reference>
<evidence type="ECO:0000313" key="6">
    <source>
        <dbReference type="EMBL" id="KAF2153237.1"/>
    </source>
</evidence>
<feature type="compositionally biased region" description="Basic and acidic residues" evidence="3">
    <location>
        <begin position="1"/>
        <end position="17"/>
    </location>
</feature>
<dbReference type="PANTHER" id="PTHR11360:SF234">
    <property type="entry name" value="MFS-TYPE TRANSPORTER DBAD-RELATED"/>
    <property type="match status" value="1"/>
</dbReference>
<feature type="domain" description="Major facilitator superfamily (MFS) profile" evidence="5">
    <location>
        <begin position="86"/>
        <end position="468"/>
    </location>
</feature>
<comment type="similarity">
    <text evidence="2">Belongs to the major facilitator superfamily. Monocarboxylate porter (TC 2.A.1.13) family.</text>
</comment>
<feature type="transmembrane region" description="Helical" evidence="4">
    <location>
        <begin position="179"/>
        <end position="201"/>
    </location>
</feature>
<feature type="compositionally biased region" description="Polar residues" evidence="3">
    <location>
        <begin position="60"/>
        <end position="72"/>
    </location>
</feature>
<feature type="transmembrane region" description="Helical" evidence="4">
    <location>
        <begin position="154"/>
        <end position="173"/>
    </location>
</feature>
<feature type="transmembrane region" description="Helical" evidence="4">
    <location>
        <begin position="287"/>
        <end position="304"/>
    </location>
</feature>
<protein>
    <submittedName>
        <fullName evidence="6">MFS general substrate transporter</fullName>
    </submittedName>
</protein>
<feature type="region of interest" description="Disordered" evidence="3">
    <location>
        <begin position="1"/>
        <end position="77"/>
    </location>
</feature>
<dbReference type="OrthoDB" id="6509908at2759"/>
<feature type="transmembrane region" description="Helical" evidence="4">
    <location>
        <begin position="85"/>
        <end position="105"/>
    </location>
</feature>
<evidence type="ECO:0000256" key="2">
    <source>
        <dbReference type="ARBA" id="ARBA00006727"/>
    </source>
</evidence>
<keyword evidence="7" id="KW-1185">Reference proteome</keyword>
<comment type="subcellular location">
    <subcellularLocation>
        <location evidence="1">Membrane</location>
        <topology evidence="1">Multi-pass membrane protein</topology>
    </subcellularLocation>
</comment>
<proteinExistence type="inferred from homology"/>
<dbReference type="PANTHER" id="PTHR11360">
    <property type="entry name" value="MONOCARBOXYLATE TRANSPORTER"/>
    <property type="match status" value="1"/>
</dbReference>
<comment type="caution">
    <text evidence="6">The sequence shown here is derived from an EMBL/GenBank/DDBJ whole genome shotgun (WGS) entry which is preliminary data.</text>
</comment>
<feature type="transmembrane region" description="Helical" evidence="4">
    <location>
        <begin position="246"/>
        <end position="266"/>
    </location>
</feature>
<dbReference type="SUPFAM" id="SSF103473">
    <property type="entry name" value="MFS general substrate transporter"/>
    <property type="match status" value="1"/>
</dbReference>
<feature type="transmembrane region" description="Helical" evidence="4">
    <location>
        <begin position="379"/>
        <end position="404"/>
    </location>
</feature>
<evidence type="ECO:0000256" key="3">
    <source>
        <dbReference type="SAM" id="MobiDB-lite"/>
    </source>
</evidence>
<sequence>MNMQRNDAREEAVDQAEKPASSTDSSSVNTHNERTNQHEEDIEHHHAELTKTNTRRSVKSFRQSLKTSAPQEDSNDTDSIPDGGLVAWLHVLGSFFLFFNNWGIINAFGVYQTYYMTTLLTNETPASIAWIGSVQSFILDFVGPMMGPIYDAGYFRPLILVGSFLVVFGHMMLSLCTTYWQVFLSQAVCVGLGAGCLYVPGVAILSTYFKRNIGAATGLAAAGSSMGGVIYPIVLYNLIPKIGFGWATRVIAFISLSTLIVSNTVMRPRVIPSGKRKIVDLPSLKEPPYVLFVLGGLVSFAGLYPPFVYIQSFAQDKKLMGDNLSFYTLAIINSASVFGRIIPNLLADRVGPMNMIMPATLCSGIIALCLMAVPSVAPLVVVCALYGFFTGSLVSLPPTIFVALSQHKRHMIGTRMGMGFFVFSIGLLLGTPGSGWILDASGYNSVWIFSGVLLIAASALFLGARMARIGSLRWLVKV</sequence>
<evidence type="ECO:0000313" key="7">
    <source>
        <dbReference type="Proteomes" id="UP000799439"/>
    </source>
</evidence>
<feature type="transmembrane region" description="Helical" evidence="4">
    <location>
        <begin position="213"/>
        <end position="234"/>
    </location>
</feature>
<accession>A0A9P4MHH7</accession>
<keyword evidence="4" id="KW-0472">Membrane</keyword>
<feature type="transmembrane region" description="Helical" evidence="4">
    <location>
        <begin position="444"/>
        <end position="464"/>
    </location>
</feature>
<name>A0A9P4MHH7_9PEZI</name>
<dbReference type="AlphaFoldDB" id="A0A9P4MHH7"/>
<feature type="transmembrane region" description="Helical" evidence="4">
    <location>
        <begin position="416"/>
        <end position="438"/>
    </location>
</feature>
<dbReference type="InterPro" id="IPR020846">
    <property type="entry name" value="MFS_dom"/>
</dbReference>
<dbReference type="InterPro" id="IPR036259">
    <property type="entry name" value="MFS_trans_sf"/>
</dbReference>
<feature type="transmembrane region" description="Helical" evidence="4">
    <location>
        <begin position="125"/>
        <end position="142"/>
    </location>
</feature>
<organism evidence="6 7">
    <name type="scientific">Myriangium duriaei CBS 260.36</name>
    <dbReference type="NCBI Taxonomy" id="1168546"/>
    <lineage>
        <taxon>Eukaryota</taxon>
        <taxon>Fungi</taxon>
        <taxon>Dikarya</taxon>
        <taxon>Ascomycota</taxon>
        <taxon>Pezizomycotina</taxon>
        <taxon>Dothideomycetes</taxon>
        <taxon>Dothideomycetidae</taxon>
        <taxon>Myriangiales</taxon>
        <taxon>Myriangiaceae</taxon>
        <taxon>Myriangium</taxon>
    </lineage>
</organism>
<feature type="transmembrane region" description="Helical" evidence="4">
    <location>
        <begin position="324"/>
        <end position="343"/>
    </location>
</feature>
<evidence type="ECO:0000256" key="4">
    <source>
        <dbReference type="SAM" id="Phobius"/>
    </source>
</evidence>
<dbReference type="EMBL" id="ML996085">
    <property type="protein sequence ID" value="KAF2153237.1"/>
    <property type="molecule type" value="Genomic_DNA"/>
</dbReference>
<dbReference type="Pfam" id="PF07690">
    <property type="entry name" value="MFS_1"/>
    <property type="match status" value="1"/>
</dbReference>
<dbReference type="PROSITE" id="PS50850">
    <property type="entry name" value="MFS"/>
    <property type="match status" value="1"/>
</dbReference>
<evidence type="ECO:0000259" key="5">
    <source>
        <dbReference type="PROSITE" id="PS50850"/>
    </source>
</evidence>
<dbReference type="GO" id="GO:0022857">
    <property type="term" value="F:transmembrane transporter activity"/>
    <property type="evidence" value="ECO:0007669"/>
    <property type="project" value="InterPro"/>
</dbReference>
<dbReference type="Proteomes" id="UP000799439">
    <property type="component" value="Unassembled WGS sequence"/>
</dbReference>
<dbReference type="GO" id="GO:0016020">
    <property type="term" value="C:membrane"/>
    <property type="evidence" value="ECO:0007669"/>
    <property type="project" value="UniProtKB-SubCell"/>
</dbReference>
<keyword evidence="4" id="KW-0812">Transmembrane</keyword>
<dbReference type="Gene3D" id="1.20.1250.20">
    <property type="entry name" value="MFS general substrate transporter like domains"/>
    <property type="match status" value="1"/>
</dbReference>
<keyword evidence="4" id="KW-1133">Transmembrane helix</keyword>
<feature type="transmembrane region" description="Helical" evidence="4">
    <location>
        <begin position="355"/>
        <end position="373"/>
    </location>
</feature>
<dbReference type="InterPro" id="IPR011701">
    <property type="entry name" value="MFS"/>
</dbReference>
<feature type="compositionally biased region" description="Polar residues" evidence="3">
    <location>
        <begin position="20"/>
        <end position="30"/>
    </location>
</feature>
<evidence type="ECO:0000256" key="1">
    <source>
        <dbReference type="ARBA" id="ARBA00004141"/>
    </source>
</evidence>